<dbReference type="GO" id="GO:0003677">
    <property type="term" value="F:DNA binding"/>
    <property type="evidence" value="ECO:0007669"/>
    <property type="project" value="UniProtKB-UniRule"/>
</dbReference>
<dbReference type="PANTHER" id="PTHR43479:SF11">
    <property type="entry name" value="ACREF_ENVCD OPERON REPRESSOR-RELATED"/>
    <property type="match status" value="1"/>
</dbReference>
<dbReference type="Gene3D" id="1.10.357.10">
    <property type="entry name" value="Tetracycline Repressor, domain 2"/>
    <property type="match status" value="1"/>
</dbReference>
<dbReference type="SUPFAM" id="SSF48498">
    <property type="entry name" value="Tetracyclin repressor-like, C-terminal domain"/>
    <property type="match status" value="1"/>
</dbReference>
<evidence type="ECO:0000256" key="2">
    <source>
        <dbReference type="ARBA" id="ARBA00023125"/>
    </source>
</evidence>
<comment type="caution">
    <text evidence="3">The sequence shown here is derived from an EMBL/GenBank/DDBJ whole genome shotgun (WGS) entry which is preliminary data.</text>
</comment>
<evidence type="ECO:0000313" key="4">
    <source>
        <dbReference type="Proteomes" id="UP000076476"/>
    </source>
</evidence>
<dbReference type="InterPro" id="IPR050624">
    <property type="entry name" value="HTH-type_Tx_Regulator"/>
</dbReference>
<name>A0A161ZTU5_9BACI</name>
<dbReference type="Proteomes" id="UP000076476">
    <property type="component" value="Unassembled WGS sequence"/>
</dbReference>
<dbReference type="STRING" id="33936.AZI98_07805"/>
<keyword evidence="1" id="KW-0678">Repressor</keyword>
<dbReference type="InterPro" id="IPR001647">
    <property type="entry name" value="HTH_TetR"/>
</dbReference>
<gene>
    <name evidence="3" type="ORF">AZI98_07805</name>
</gene>
<dbReference type="AlphaFoldDB" id="A0A161ZTU5"/>
<dbReference type="PANTHER" id="PTHR43479">
    <property type="entry name" value="ACREF/ENVCD OPERON REPRESSOR-RELATED"/>
    <property type="match status" value="1"/>
</dbReference>
<accession>A0A161ZTU5</accession>
<proteinExistence type="predicted"/>
<dbReference type="Pfam" id="PF00440">
    <property type="entry name" value="TetR_N"/>
    <property type="match status" value="1"/>
</dbReference>
<dbReference type="PROSITE" id="PS50977">
    <property type="entry name" value="HTH_TETR_2"/>
    <property type="match status" value="1"/>
</dbReference>
<dbReference type="PRINTS" id="PR00455">
    <property type="entry name" value="HTHTETR"/>
</dbReference>
<dbReference type="RefSeq" id="WP_232515597.1">
    <property type="nucleotide sequence ID" value="NZ_CP017703.1"/>
</dbReference>
<protein>
    <submittedName>
        <fullName evidence="3">TetR family transcriptional regulator</fullName>
    </submittedName>
</protein>
<sequence>MQAEARRQERKQQLLQIALELFATVGYEKTKVSDIVAKGNVSQGTFYWYFKSKEAIALEMLEIGRAQLLDAIKLGYRTKKVDLQDSVASTTQMFERIFHFAENNKYFMNILLKGIHSQPKIQEKVEEIKADMETAFAENIAQAKELKMISREVDPKLLAVFIMSLLEGVLARWLFQSPSSKDALQQKTLQQLIEETVHFEFFGIFGV</sequence>
<reference evidence="3 4" key="1">
    <citation type="submission" date="2016-04" db="EMBL/GenBank/DDBJ databases">
        <title>Draft genome sequence of Aeribacillus pallidus 8m3 from petroleum reservoir.</title>
        <authorList>
            <person name="Poltaraus A.B."/>
            <person name="Nazina T.N."/>
            <person name="Tourova T.P."/>
            <person name="Malakho S.M."/>
            <person name="Korshunova A.V."/>
            <person name="Sokolova D.S."/>
        </authorList>
    </citation>
    <scope>NUCLEOTIDE SEQUENCE [LARGE SCALE GENOMIC DNA]</scope>
    <source>
        <strain evidence="3 4">8m3</strain>
    </source>
</reference>
<dbReference type="InterPro" id="IPR036271">
    <property type="entry name" value="Tet_transcr_reg_TetR-rel_C_sf"/>
</dbReference>
<organism evidence="3 4">
    <name type="scientific">Aeribacillus pallidus</name>
    <dbReference type="NCBI Taxonomy" id="33936"/>
    <lineage>
        <taxon>Bacteria</taxon>
        <taxon>Bacillati</taxon>
        <taxon>Bacillota</taxon>
        <taxon>Bacilli</taxon>
        <taxon>Bacillales</taxon>
        <taxon>Bacillaceae</taxon>
        <taxon>Aeribacillus</taxon>
    </lineage>
</organism>
<evidence type="ECO:0000313" key="3">
    <source>
        <dbReference type="EMBL" id="KZN96617.1"/>
    </source>
</evidence>
<evidence type="ECO:0000256" key="1">
    <source>
        <dbReference type="ARBA" id="ARBA00022491"/>
    </source>
</evidence>
<dbReference type="SUPFAM" id="SSF46689">
    <property type="entry name" value="Homeodomain-like"/>
    <property type="match status" value="1"/>
</dbReference>
<keyword evidence="4" id="KW-1185">Reference proteome</keyword>
<dbReference type="EMBL" id="LWBR01000018">
    <property type="protein sequence ID" value="KZN96617.1"/>
    <property type="molecule type" value="Genomic_DNA"/>
</dbReference>
<dbReference type="InterPro" id="IPR009057">
    <property type="entry name" value="Homeodomain-like_sf"/>
</dbReference>
<keyword evidence="2" id="KW-0238">DNA-binding</keyword>
<dbReference type="GeneID" id="301127580"/>
<accession>A0A161WBH5</accession>